<dbReference type="InterPro" id="IPR050327">
    <property type="entry name" value="Proton-linked_MCT"/>
</dbReference>
<dbReference type="Proteomes" id="UP000323956">
    <property type="component" value="Unassembled WGS sequence"/>
</dbReference>
<feature type="transmembrane region" description="Helical" evidence="1">
    <location>
        <begin position="157"/>
        <end position="178"/>
    </location>
</feature>
<dbReference type="AlphaFoldDB" id="A0A1N6U763"/>
<dbReference type="SUPFAM" id="SSF103473">
    <property type="entry name" value="MFS general substrate transporter"/>
    <property type="match status" value="1"/>
</dbReference>
<dbReference type="Gene3D" id="1.20.1250.20">
    <property type="entry name" value="MFS general substrate transporter like domains"/>
    <property type="match status" value="2"/>
</dbReference>
<feature type="transmembrane region" description="Helical" evidence="1">
    <location>
        <begin position="236"/>
        <end position="256"/>
    </location>
</feature>
<evidence type="ECO:0000313" key="3">
    <source>
        <dbReference type="Proteomes" id="UP000323956"/>
    </source>
</evidence>
<sequence>MTLRLLFLACLTNAAMGILYVWSLFLLPIEAALEVPRATLSLAPAFALVAFTVGMALHGRILRRLDFRAYALLAFGLASGGHLLFAWGQGLGTLLLGYGVLFGLGAGLGYGLALALVTRLPAGIRSMAMGLVMAAFAVSGVALSSLLAQPIQAASPAAGFLAIGLAIALVGLAVALLLPAQGLAAPAPDGPAGWSLADIADAKFLRLALTFFFICYGGLMLVAHVSGIVLAASGSAAVAGLAPGTFTLGYILGSLVGGKAVELSSGRAMLVWSNVLAGAGLLALVLPWPPLALAGALAVGAVFGGSASLMPVLIGQQYGTARIGDVYGRLMIAYGTAGLVAPALSGKLFSATGSYALPVAIAVAASACGAVLGLTMDRGASAAR</sequence>
<dbReference type="PANTHER" id="PTHR11360">
    <property type="entry name" value="MONOCARBOXYLATE TRANSPORTER"/>
    <property type="match status" value="1"/>
</dbReference>
<dbReference type="OrthoDB" id="8101319at2"/>
<evidence type="ECO:0000256" key="1">
    <source>
        <dbReference type="SAM" id="Phobius"/>
    </source>
</evidence>
<keyword evidence="1" id="KW-0472">Membrane</keyword>
<feature type="transmembrane region" description="Helical" evidence="1">
    <location>
        <begin position="38"/>
        <end position="57"/>
    </location>
</feature>
<protein>
    <submittedName>
        <fullName evidence="2">Predicted arabinose efflux permease, MFS family</fullName>
    </submittedName>
</protein>
<organism evidence="2 3">
    <name type="scientific">Paracoccus thiocyanatus</name>
    <dbReference type="NCBI Taxonomy" id="34006"/>
    <lineage>
        <taxon>Bacteria</taxon>
        <taxon>Pseudomonadati</taxon>
        <taxon>Pseudomonadota</taxon>
        <taxon>Alphaproteobacteria</taxon>
        <taxon>Rhodobacterales</taxon>
        <taxon>Paracoccaceae</taxon>
        <taxon>Paracoccus</taxon>
    </lineage>
</organism>
<reference evidence="2 3" key="1">
    <citation type="submission" date="2017-01" db="EMBL/GenBank/DDBJ databases">
        <authorList>
            <person name="Varghese N."/>
            <person name="Submissions S."/>
        </authorList>
    </citation>
    <scope>NUCLEOTIDE SEQUENCE [LARGE SCALE GENOMIC DNA]</scope>
    <source>
        <strain evidence="2 3">ATCC 700171</strain>
    </source>
</reference>
<feature type="transmembrane region" description="Helical" evidence="1">
    <location>
        <begin position="292"/>
        <end position="314"/>
    </location>
</feature>
<evidence type="ECO:0000313" key="2">
    <source>
        <dbReference type="EMBL" id="SIQ61434.1"/>
    </source>
</evidence>
<keyword evidence="1" id="KW-0812">Transmembrane</keyword>
<feature type="transmembrane region" description="Helical" evidence="1">
    <location>
        <begin position="268"/>
        <end position="286"/>
    </location>
</feature>
<feature type="transmembrane region" description="Helical" evidence="1">
    <location>
        <begin position="129"/>
        <end position="151"/>
    </location>
</feature>
<feature type="transmembrane region" description="Helical" evidence="1">
    <location>
        <begin position="94"/>
        <end position="117"/>
    </location>
</feature>
<feature type="transmembrane region" description="Helical" evidence="1">
    <location>
        <begin position="326"/>
        <end position="349"/>
    </location>
</feature>
<feature type="transmembrane region" description="Helical" evidence="1">
    <location>
        <begin position="69"/>
        <end position="88"/>
    </location>
</feature>
<feature type="transmembrane region" description="Helical" evidence="1">
    <location>
        <begin position="355"/>
        <end position="374"/>
    </location>
</feature>
<accession>A0A1N6U763</accession>
<feature type="transmembrane region" description="Helical" evidence="1">
    <location>
        <begin position="5"/>
        <end position="26"/>
    </location>
</feature>
<name>A0A1N6U763_9RHOB</name>
<keyword evidence="1" id="KW-1133">Transmembrane helix</keyword>
<feature type="transmembrane region" description="Helical" evidence="1">
    <location>
        <begin position="204"/>
        <end position="230"/>
    </location>
</feature>
<proteinExistence type="predicted"/>
<dbReference type="InterPro" id="IPR036259">
    <property type="entry name" value="MFS_trans_sf"/>
</dbReference>
<gene>
    <name evidence="2" type="ORF">SAMN05421641_110103</name>
</gene>
<dbReference type="RefSeq" id="WP_149765655.1">
    <property type="nucleotide sequence ID" value="NZ_FTMK01000010.1"/>
</dbReference>
<dbReference type="EMBL" id="FTMK01000010">
    <property type="protein sequence ID" value="SIQ61434.1"/>
    <property type="molecule type" value="Genomic_DNA"/>
</dbReference>